<dbReference type="SUPFAM" id="SSF53850">
    <property type="entry name" value="Periplasmic binding protein-like II"/>
    <property type="match status" value="1"/>
</dbReference>
<dbReference type="RefSeq" id="WP_251499661.1">
    <property type="nucleotide sequence ID" value="NZ_CAJSLV010000103.1"/>
</dbReference>
<dbReference type="PROSITE" id="PS51257">
    <property type="entry name" value="PROKAR_LIPOPROTEIN"/>
    <property type="match status" value="1"/>
</dbReference>
<reference evidence="2" key="1">
    <citation type="submission" date="2021-05" db="EMBL/GenBank/DDBJ databases">
        <authorList>
            <person name="Arsene-Ploetze F."/>
        </authorList>
    </citation>
    <scope>NUCLEOTIDE SEQUENCE</scope>
    <source>
        <strain evidence="2">DSM 42138</strain>
    </source>
</reference>
<dbReference type="AlphaFoldDB" id="A0A9W4GV97"/>
<feature type="chain" id="PRO_5040951186" evidence="1">
    <location>
        <begin position="26"/>
        <end position="558"/>
    </location>
</feature>
<sequence>MNNISRRSMLVSLGATLGAASLGLAGCSSDGGSDDDKGADLSKNRTDAMDKFGVNEQFKASKPVAFTTLLNDNPGYPEKANWLFWTELAKRTNVTLKPTVVPLSDYENKRSVIIGGGDAPLLLPKTYPGQEAAFVSSGAILAVSDYVDLMPNFKDKLAKWNLQGDLDTVLQDDGKYYVLPGLHEDVWIDYSFAIRTDVLDELGLQIPKTLDELYSVLKAMKAAHPDSYPMTDRWSQPTPGGAMLQTFGQAFGAGYGGGWGYANAAYDSASDKFVLTGAMDQYKAMIAYAQKLVAEKLLDPESFTQTDDQANAKFTSGKSFVISTNAQELVNTYRPGLAKSVPSAKVVKIPVPTGPAGEVKVGLRLENGLMISKKARNSADFVAMMQFVDWLFYSDDGQIFAKWGVEGVTYTRDASGNFHLTNDVDYVGLNPTATKKLNVDFGFSNGNFAYGGSTQLLESTFSQEEKDFQKVMTARKTLPVPPPHPLNADEQEQFSLYEAPLKDYVQQQTLKFILGDRPLSEWDAFKGELKGKNGDQYLSLLNGAYDRFKKAKTGGDKS</sequence>
<evidence type="ECO:0000313" key="3">
    <source>
        <dbReference type="Proteomes" id="UP001152519"/>
    </source>
</evidence>
<dbReference type="Gene3D" id="3.40.190.10">
    <property type="entry name" value="Periplasmic binding protein-like II"/>
    <property type="match status" value="2"/>
</dbReference>
<comment type="caution">
    <text evidence="2">The sequence shown here is derived from an EMBL/GenBank/DDBJ whole genome shotgun (WGS) entry which is preliminary data.</text>
</comment>
<dbReference type="Pfam" id="PF01547">
    <property type="entry name" value="SBP_bac_1"/>
    <property type="match status" value="1"/>
</dbReference>
<dbReference type="CDD" id="cd13583">
    <property type="entry name" value="PBP2_AlgQ_like_4"/>
    <property type="match status" value="1"/>
</dbReference>
<dbReference type="PANTHER" id="PTHR43649">
    <property type="entry name" value="ARABINOSE-BINDING PROTEIN-RELATED"/>
    <property type="match status" value="1"/>
</dbReference>
<proteinExistence type="predicted"/>
<dbReference type="InterPro" id="IPR006059">
    <property type="entry name" value="SBP"/>
</dbReference>
<evidence type="ECO:0000256" key="1">
    <source>
        <dbReference type="SAM" id="SignalP"/>
    </source>
</evidence>
<dbReference type="PANTHER" id="PTHR43649:SF12">
    <property type="entry name" value="DIACETYLCHITOBIOSE BINDING PROTEIN DASA"/>
    <property type="match status" value="1"/>
</dbReference>
<organism evidence="2 3">
    <name type="scientific">Actinacidiphila cocklensis</name>
    <dbReference type="NCBI Taxonomy" id="887465"/>
    <lineage>
        <taxon>Bacteria</taxon>
        <taxon>Bacillati</taxon>
        <taxon>Actinomycetota</taxon>
        <taxon>Actinomycetes</taxon>
        <taxon>Kitasatosporales</taxon>
        <taxon>Streptomycetaceae</taxon>
        <taxon>Actinacidiphila</taxon>
    </lineage>
</organism>
<gene>
    <name evidence="2" type="ORF">SCOCK_70051</name>
</gene>
<keyword evidence="1" id="KW-0732">Signal</keyword>
<dbReference type="Proteomes" id="UP001152519">
    <property type="component" value="Unassembled WGS sequence"/>
</dbReference>
<feature type="signal peptide" evidence="1">
    <location>
        <begin position="1"/>
        <end position="25"/>
    </location>
</feature>
<keyword evidence="3" id="KW-1185">Reference proteome</keyword>
<name>A0A9W4GV97_9ACTN</name>
<dbReference type="EMBL" id="CAJSLV010000103">
    <property type="protein sequence ID" value="CAG6398367.1"/>
    <property type="molecule type" value="Genomic_DNA"/>
</dbReference>
<protein>
    <submittedName>
        <fullName evidence="2">Carbohydrate ABC transporter substrate-binding protein, CUT1 family</fullName>
    </submittedName>
</protein>
<evidence type="ECO:0000313" key="2">
    <source>
        <dbReference type="EMBL" id="CAG6398367.1"/>
    </source>
</evidence>
<accession>A0A9W4GV97</accession>
<dbReference type="InterPro" id="IPR050490">
    <property type="entry name" value="Bact_solute-bd_prot1"/>
</dbReference>